<accession>A0ABX8QTI6</accession>
<proteinExistence type="predicted"/>
<name>A0ABX8QTI6_9ACTN</name>
<keyword evidence="2" id="KW-1185">Reference proteome</keyword>
<dbReference type="RefSeq" id="WP_231335135.1">
    <property type="nucleotide sequence ID" value="NZ_CP059572.1"/>
</dbReference>
<dbReference type="Proteomes" id="UP001049518">
    <property type="component" value="Chromosome"/>
</dbReference>
<protein>
    <submittedName>
        <fullName evidence="1">Uncharacterized protein</fullName>
    </submittedName>
</protein>
<dbReference type="EMBL" id="CP059572">
    <property type="protein sequence ID" value="QXJ21948.1"/>
    <property type="molecule type" value="Genomic_DNA"/>
</dbReference>
<sequence>MGLLSRIKSLVAEVPVAYGRATKELAQSVELTGRRVEHRAGQSFFGRLVGRITGRDRKAQIQTDRDLVGHQRAFVERLEEMRLRGIVLDADVARVAGHVRRLAYVSGHAEEMAASNAADIAALSDVVASLAELVDACRSRLDAHQRLLDVHSAELAEHARILADHAQALADHDERITSGELWQSSEDFFEQTVGLWLDGRTYADLPWICQIVLLSQEVWTGACGHFELRAGAASPSRESWAKFRPKLSRAILSDPRSKGRWDGRRPVPAILDDLVGEVRDADQAMMVAEILGVGLVPEFATEQGPLSAALSMALDLSSRDGDARRPKPGVEAFSRARELVWMPGTISVDGLVRRLVDEQATAQLAARHDLQRGVSPKTSQ</sequence>
<evidence type="ECO:0000313" key="2">
    <source>
        <dbReference type="Proteomes" id="UP001049518"/>
    </source>
</evidence>
<organism evidence="1 2">
    <name type="scientific">Actinomadura graeca</name>
    <dbReference type="NCBI Taxonomy" id="2750812"/>
    <lineage>
        <taxon>Bacteria</taxon>
        <taxon>Bacillati</taxon>
        <taxon>Actinomycetota</taxon>
        <taxon>Actinomycetes</taxon>
        <taxon>Streptosporangiales</taxon>
        <taxon>Thermomonosporaceae</taxon>
        <taxon>Actinomadura</taxon>
    </lineage>
</organism>
<evidence type="ECO:0000313" key="1">
    <source>
        <dbReference type="EMBL" id="QXJ21948.1"/>
    </source>
</evidence>
<reference evidence="1" key="1">
    <citation type="submission" date="2020-07" db="EMBL/GenBank/DDBJ databases">
        <authorList>
            <person name="Tarantini F.S."/>
            <person name="Hong K.W."/>
            <person name="Chan K.G."/>
        </authorList>
    </citation>
    <scope>NUCLEOTIDE SEQUENCE</scope>
    <source>
        <strain evidence="1">32-07</strain>
    </source>
</reference>
<gene>
    <name evidence="1" type="ORF">AGRA3207_002865</name>
</gene>